<dbReference type="InterPro" id="IPR009057">
    <property type="entry name" value="Homeodomain-like_sf"/>
</dbReference>
<dbReference type="Gene3D" id="1.10.10.60">
    <property type="entry name" value="Homeodomain-like"/>
    <property type="match status" value="2"/>
</dbReference>
<accession>A0A6M1PPS5</accession>
<keyword evidence="6" id="KW-1185">Reference proteome</keyword>
<evidence type="ECO:0000259" key="4">
    <source>
        <dbReference type="PROSITE" id="PS01124"/>
    </source>
</evidence>
<dbReference type="Pfam" id="PF12833">
    <property type="entry name" value="HTH_18"/>
    <property type="match status" value="1"/>
</dbReference>
<keyword evidence="2" id="KW-0238">DNA-binding</keyword>
<dbReference type="CDD" id="cd06986">
    <property type="entry name" value="cupin_MmsR-like_N"/>
    <property type="match status" value="1"/>
</dbReference>
<keyword evidence="3" id="KW-0804">Transcription</keyword>
<organism evidence="5 6">
    <name type="scientific">Paenibacillus apii</name>
    <dbReference type="NCBI Taxonomy" id="1850370"/>
    <lineage>
        <taxon>Bacteria</taxon>
        <taxon>Bacillati</taxon>
        <taxon>Bacillota</taxon>
        <taxon>Bacilli</taxon>
        <taxon>Bacillales</taxon>
        <taxon>Paenibacillaceae</taxon>
        <taxon>Paenibacillus</taxon>
    </lineage>
</organism>
<comment type="caution">
    <text evidence="5">The sequence shown here is derived from an EMBL/GenBank/DDBJ whole genome shotgun (WGS) entry which is preliminary data.</text>
</comment>
<dbReference type="EMBL" id="JAAKGU010000008">
    <property type="protein sequence ID" value="NGM84092.1"/>
    <property type="molecule type" value="Genomic_DNA"/>
</dbReference>
<feature type="domain" description="HTH araC/xylS-type" evidence="4">
    <location>
        <begin position="184"/>
        <end position="282"/>
    </location>
</feature>
<dbReference type="PRINTS" id="PR00032">
    <property type="entry name" value="HTHARAC"/>
</dbReference>
<evidence type="ECO:0000256" key="3">
    <source>
        <dbReference type="ARBA" id="ARBA00023163"/>
    </source>
</evidence>
<dbReference type="PANTHER" id="PTHR43280">
    <property type="entry name" value="ARAC-FAMILY TRANSCRIPTIONAL REGULATOR"/>
    <property type="match status" value="1"/>
</dbReference>
<keyword evidence="1" id="KW-0805">Transcription regulation</keyword>
<dbReference type="InterPro" id="IPR037923">
    <property type="entry name" value="HTH-like"/>
</dbReference>
<dbReference type="SUPFAM" id="SSF51215">
    <property type="entry name" value="Regulatory protein AraC"/>
    <property type="match status" value="1"/>
</dbReference>
<dbReference type="Pfam" id="PF02311">
    <property type="entry name" value="AraC_binding"/>
    <property type="match status" value="1"/>
</dbReference>
<dbReference type="SMART" id="SM00342">
    <property type="entry name" value="HTH_ARAC"/>
    <property type="match status" value="1"/>
</dbReference>
<dbReference type="PANTHER" id="PTHR43280:SF30">
    <property type="entry name" value="MMSAB OPERON REGULATORY PROTEIN"/>
    <property type="match status" value="1"/>
</dbReference>
<evidence type="ECO:0000313" key="6">
    <source>
        <dbReference type="Proteomes" id="UP000480151"/>
    </source>
</evidence>
<evidence type="ECO:0000313" key="5">
    <source>
        <dbReference type="EMBL" id="NGM84092.1"/>
    </source>
</evidence>
<dbReference type="AlphaFoldDB" id="A0A6M1PPS5"/>
<dbReference type="Proteomes" id="UP000480151">
    <property type="component" value="Unassembled WGS sequence"/>
</dbReference>
<gene>
    <name evidence="5" type="ORF">G5B47_16865</name>
</gene>
<dbReference type="InterPro" id="IPR018060">
    <property type="entry name" value="HTH_AraC"/>
</dbReference>
<reference evidence="5 6" key="1">
    <citation type="submission" date="2020-02" db="EMBL/GenBank/DDBJ databases">
        <authorList>
            <person name="Gao J."/>
            <person name="Sun J."/>
        </authorList>
    </citation>
    <scope>NUCLEOTIDE SEQUENCE [LARGE SCALE GENOMIC DNA]</scope>
    <source>
        <strain evidence="5 6">7124</strain>
    </source>
</reference>
<proteinExistence type="predicted"/>
<dbReference type="InterPro" id="IPR020449">
    <property type="entry name" value="Tscrpt_reg_AraC-type_HTH"/>
</dbReference>
<dbReference type="Gene3D" id="2.60.120.280">
    <property type="entry name" value="Regulatory protein AraC"/>
    <property type="match status" value="1"/>
</dbReference>
<dbReference type="InterPro" id="IPR018062">
    <property type="entry name" value="HTH_AraC-typ_CS"/>
</dbReference>
<protein>
    <submittedName>
        <fullName evidence="5">AraC family transcriptional regulator</fullName>
    </submittedName>
</protein>
<dbReference type="PROSITE" id="PS01124">
    <property type="entry name" value="HTH_ARAC_FAMILY_2"/>
    <property type="match status" value="1"/>
</dbReference>
<dbReference type="GO" id="GO:0003700">
    <property type="term" value="F:DNA-binding transcription factor activity"/>
    <property type="evidence" value="ECO:0007669"/>
    <property type="project" value="InterPro"/>
</dbReference>
<sequence>MNSDHFQFEIGINLQPEAGELTVLFSGEGSPKPGHKVGPSVHDYYLIHTILSGQGVFVSEGHAYVCQAGDTFLITPGELFSYESDRQTPWNYVWAAVQGEQALRLLKEAGLSPEKPVLQGADAAALQSLYQRIRLSFLQSPYPGLESLEASGWMRLLLHRLGLVSRNLENGAAQPPEVIDRQVEQAIRWISLQYHQQLGIGQIASSLGYHRAHFSKAFKERTGLSPKQYLMKIRMDKAKELLASRALTIDEVSSSVGFNDALYFSKQFRSWFGQSPSEYRSGLTPF</sequence>
<dbReference type="RefSeq" id="WP_165100379.1">
    <property type="nucleotide sequence ID" value="NZ_JAAKGU010000008.1"/>
</dbReference>
<evidence type="ECO:0000256" key="1">
    <source>
        <dbReference type="ARBA" id="ARBA00023015"/>
    </source>
</evidence>
<dbReference type="PROSITE" id="PS00041">
    <property type="entry name" value="HTH_ARAC_FAMILY_1"/>
    <property type="match status" value="1"/>
</dbReference>
<name>A0A6M1PPS5_9BACL</name>
<dbReference type="InterPro" id="IPR003313">
    <property type="entry name" value="AraC-bd"/>
</dbReference>
<dbReference type="GO" id="GO:0043565">
    <property type="term" value="F:sequence-specific DNA binding"/>
    <property type="evidence" value="ECO:0007669"/>
    <property type="project" value="InterPro"/>
</dbReference>
<dbReference type="SUPFAM" id="SSF46689">
    <property type="entry name" value="Homeodomain-like"/>
    <property type="match status" value="2"/>
</dbReference>
<evidence type="ECO:0000256" key="2">
    <source>
        <dbReference type="ARBA" id="ARBA00023125"/>
    </source>
</evidence>